<dbReference type="Pfam" id="PF13564">
    <property type="entry name" value="DoxX_2"/>
    <property type="match status" value="1"/>
</dbReference>
<feature type="transmembrane region" description="Helical" evidence="5">
    <location>
        <begin position="28"/>
        <end position="50"/>
    </location>
</feature>
<evidence type="ECO:0000256" key="2">
    <source>
        <dbReference type="ARBA" id="ARBA00022692"/>
    </source>
</evidence>
<keyword evidence="2 5" id="KW-0812">Transmembrane</keyword>
<dbReference type="EMBL" id="CP023777">
    <property type="protein sequence ID" value="ATL47969.1"/>
    <property type="molecule type" value="Genomic_DNA"/>
</dbReference>
<dbReference type="Proteomes" id="UP000220133">
    <property type="component" value="Chromosome"/>
</dbReference>
<evidence type="ECO:0000256" key="3">
    <source>
        <dbReference type="ARBA" id="ARBA00022989"/>
    </source>
</evidence>
<dbReference type="AlphaFoldDB" id="A0A291QVB7"/>
<sequence length="156" mass="17432">MVFFIGLLAISSFSWLIGLTGSIPYLKAFPNCMKIAVAILFVIIGFMHLLKPEKFLYMLTWTKYAPACVLISGVLEILFGLSLFVPSLQTVAAWGIIILLVLMFPANIYVAIKQLPAPGGLPAKPWYTWSRLLFQPIYILWVYYAAILPLAQFKAG</sequence>
<evidence type="ECO:0000313" key="7">
    <source>
        <dbReference type="Proteomes" id="UP000220133"/>
    </source>
</evidence>
<evidence type="ECO:0000313" key="6">
    <source>
        <dbReference type="EMBL" id="ATL47969.1"/>
    </source>
</evidence>
<feature type="transmembrane region" description="Helical" evidence="5">
    <location>
        <begin position="91"/>
        <end position="112"/>
    </location>
</feature>
<comment type="subcellular location">
    <subcellularLocation>
        <location evidence="1">Membrane</location>
        <topology evidence="1">Multi-pass membrane protein</topology>
    </subcellularLocation>
</comment>
<keyword evidence="4 5" id="KW-0472">Membrane</keyword>
<name>A0A291QVB7_9BACT</name>
<proteinExistence type="predicted"/>
<evidence type="ECO:0000256" key="1">
    <source>
        <dbReference type="ARBA" id="ARBA00004141"/>
    </source>
</evidence>
<reference evidence="6 7" key="1">
    <citation type="submission" date="2017-10" db="EMBL/GenBank/DDBJ databases">
        <title>Paenichitinophaga pekingensis gen. nov., sp. nov., isolated from activated sludge.</title>
        <authorList>
            <person name="Jin D."/>
            <person name="Kong X."/>
            <person name="Deng Y."/>
            <person name="Bai Z."/>
        </authorList>
    </citation>
    <scope>NUCLEOTIDE SEQUENCE [LARGE SCALE GENOMIC DNA]</scope>
    <source>
        <strain evidence="6 7">13</strain>
    </source>
</reference>
<keyword evidence="3 5" id="KW-1133">Transmembrane helix</keyword>
<accession>A0A291QVB7</accession>
<dbReference type="GO" id="GO:0016020">
    <property type="term" value="C:membrane"/>
    <property type="evidence" value="ECO:0007669"/>
    <property type="project" value="UniProtKB-SubCell"/>
</dbReference>
<evidence type="ECO:0008006" key="8">
    <source>
        <dbReference type="Google" id="ProtNLM"/>
    </source>
</evidence>
<keyword evidence="7" id="KW-1185">Reference proteome</keyword>
<dbReference type="PANTHER" id="PTHR36974">
    <property type="entry name" value="MEMBRANE PROTEIN-RELATED"/>
    <property type="match status" value="1"/>
</dbReference>
<protein>
    <recommendedName>
        <fullName evidence="8">DoxX family protein</fullName>
    </recommendedName>
</protein>
<gene>
    <name evidence="6" type="ORF">COR50_12770</name>
</gene>
<dbReference type="InterPro" id="IPR032808">
    <property type="entry name" value="DoxX"/>
</dbReference>
<dbReference type="RefSeq" id="WP_098194346.1">
    <property type="nucleotide sequence ID" value="NZ_CP023777.1"/>
</dbReference>
<feature type="transmembrane region" description="Helical" evidence="5">
    <location>
        <begin position="132"/>
        <end position="151"/>
    </location>
</feature>
<organism evidence="6 7">
    <name type="scientific">Chitinophaga caeni</name>
    <dbReference type="NCBI Taxonomy" id="2029983"/>
    <lineage>
        <taxon>Bacteria</taxon>
        <taxon>Pseudomonadati</taxon>
        <taxon>Bacteroidota</taxon>
        <taxon>Chitinophagia</taxon>
        <taxon>Chitinophagales</taxon>
        <taxon>Chitinophagaceae</taxon>
        <taxon>Chitinophaga</taxon>
    </lineage>
</organism>
<dbReference type="KEGG" id="cbae:COR50_12770"/>
<evidence type="ECO:0000256" key="5">
    <source>
        <dbReference type="SAM" id="Phobius"/>
    </source>
</evidence>
<dbReference type="PANTHER" id="PTHR36974:SF1">
    <property type="entry name" value="DOXX FAMILY MEMBRANE PROTEIN"/>
    <property type="match status" value="1"/>
</dbReference>
<evidence type="ECO:0000256" key="4">
    <source>
        <dbReference type="ARBA" id="ARBA00023136"/>
    </source>
</evidence>
<dbReference type="OrthoDB" id="327939at2"/>
<feature type="transmembrane region" description="Helical" evidence="5">
    <location>
        <begin position="62"/>
        <end position="85"/>
    </location>
</feature>